<evidence type="ECO:0000256" key="2">
    <source>
        <dbReference type="SAM" id="Phobius"/>
    </source>
</evidence>
<feature type="transmembrane region" description="Helical" evidence="2">
    <location>
        <begin position="20"/>
        <end position="40"/>
    </location>
</feature>
<organism evidence="3 4">
    <name type="scientific">Phragmitibacter flavus</name>
    <dbReference type="NCBI Taxonomy" id="2576071"/>
    <lineage>
        <taxon>Bacteria</taxon>
        <taxon>Pseudomonadati</taxon>
        <taxon>Verrucomicrobiota</taxon>
        <taxon>Verrucomicrobiia</taxon>
        <taxon>Verrucomicrobiales</taxon>
        <taxon>Verrucomicrobiaceae</taxon>
        <taxon>Phragmitibacter</taxon>
    </lineage>
</organism>
<accession>A0A5R8KFB8</accession>
<evidence type="ECO:0000313" key="3">
    <source>
        <dbReference type="EMBL" id="TLD70982.1"/>
    </source>
</evidence>
<dbReference type="EMBL" id="VAUV01000006">
    <property type="protein sequence ID" value="TLD70982.1"/>
    <property type="molecule type" value="Genomic_DNA"/>
</dbReference>
<reference evidence="3 4" key="1">
    <citation type="submission" date="2019-05" db="EMBL/GenBank/DDBJ databases">
        <title>Verrucobacter flavum gen. nov., sp. nov. a new member of the family Verrucomicrobiaceae.</title>
        <authorList>
            <person name="Szuroczki S."/>
            <person name="Abbaszade G."/>
            <person name="Szabo A."/>
            <person name="Felfoldi T."/>
            <person name="Schumann P."/>
            <person name="Boka K."/>
            <person name="Keki Z."/>
            <person name="Toumi M."/>
            <person name="Toth E."/>
        </authorList>
    </citation>
    <scope>NUCLEOTIDE SEQUENCE [LARGE SCALE GENOMIC DNA]</scope>
    <source>
        <strain evidence="3 4">MG-N-17</strain>
    </source>
</reference>
<evidence type="ECO:0008006" key="5">
    <source>
        <dbReference type="Google" id="ProtNLM"/>
    </source>
</evidence>
<keyword evidence="4" id="KW-1185">Reference proteome</keyword>
<keyword evidence="2" id="KW-0472">Membrane</keyword>
<dbReference type="OrthoDB" id="174076at2"/>
<gene>
    <name evidence="3" type="ORF">FEM03_08665</name>
</gene>
<sequence length="1026" mass="113162">MNVDLTRQSRSRRAKAPGGFSLVLTLMILAAVTIVVVSLFTTTVSERASATSHEAVERAELALQAGLTQISGLLTDITRDDQFLILQKDTGTDANGRTKTLLMGARPNADYSAWTYTPLSSGYRHLEVLGTPVVKTLDFSPKSNATSASDTLRVLPWQAQPDVYWETYDDSATNALGETRSAPHTSSRFAFWIEDLQGLLNLEAAGNNNDITSGAEPRHQRTPISAATDNLPVVPGLNLTNLNQPLLNQSALYTLIDPAASEDSGGIDFDNWLISRRNALISPGMWKQIVLDEGFNSDSLKRLPTGLFPEDETYKNAANLIEANTITGVRPYEEQPLIPGYPVDHGFAGQGSLKLNLNQVLADLKSGTLTSEVAVITIAQHIRTHLPKFEERAGGFPFPEGGNTEEKRFGYLKALAASIIDYADEDSQSTIKEGEYRGVDSFPLVNEQWQQFRVERDEMFEGNLIIYFTYYTHLELWNQTNKTVRGKVKAALKAGIVVGGRGSIDLHDSLDEVTDIEKPERDPDDNLVWLPETDIELQPNQFKLISIPVNYKFNVGLGARGDNIECLEDRNSRYYLKFQEEGTTGFTLIDRPGGFLERNERNIHYSGASGTAVRQAFNTTSPGMSYGLSTNSNDYRNNVSDPRSAFYITSIQSLVNYERGSSPGGRNLRRSSGSGTPLMKGVIHGEQLISKWPDGGHDVEPAHSTNPYTTSKAPHEEAKWEPFKSTNNHPPTESAKASQLISNSGKYFSVTELGNIFDPHMWDPDGGSETSTVTWQNFVDIGSIATPSSSYCGGNTLRIGRPEHTRWRPDFRATPDPARQKDRRHSASALLDVFHVGVPTSTDQNVLTGDLVTTLPGQVNINTATKDTLRAIFAGPVKMDSVALPPNLKPPTQTNQADLLAQAVIDCRPYLSNAESAEKVQLLTNGQFTDRPWFGSKDDTLTGNSIVEVNDPALEEFFARLYNNGTVRSRNFRILLTGQALRHTPSGDVMVEATRSRLYHVFIKPERAADGSIVRQQIQITYARNL</sequence>
<dbReference type="Proteomes" id="UP000306196">
    <property type="component" value="Unassembled WGS sequence"/>
</dbReference>
<feature type="compositionally biased region" description="Polar residues" evidence="1">
    <location>
        <begin position="724"/>
        <end position="740"/>
    </location>
</feature>
<keyword evidence="2" id="KW-1133">Transmembrane helix</keyword>
<dbReference type="RefSeq" id="WP_138085810.1">
    <property type="nucleotide sequence ID" value="NZ_VAUV01000006.1"/>
</dbReference>
<comment type="caution">
    <text evidence="3">The sequence shown here is derived from an EMBL/GenBank/DDBJ whole genome shotgun (WGS) entry which is preliminary data.</text>
</comment>
<proteinExistence type="predicted"/>
<protein>
    <recommendedName>
        <fullName evidence="5">Verru_Chthon cassette protein A</fullName>
    </recommendedName>
</protein>
<feature type="region of interest" description="Disordered" evidence="1">
    <location>
        <begin position="691"/>
        <end position="740"/>
    </location>
</feature>
<evidence type="ECO:0000313" key="4">
    <source>
        <dbReference type="Proteomes" id="UP000306196"/>
    </source>
</evidence>
<evidence type="ECO:0000256" key="1">
    <source>
        <dbReference type="SAM" id="MobiDB-lite"/>
    </source>
</evidence>
<feature type="compositionally biased region" description="Basic and acidic residues" evidence="1">
    <location>
        <begin position="713"/>
        <end position="722"/>
    </location>
</feature>
<dbReference type="AlphaFoldDB" id="A0A5R8KFB8"/>
<name>A0A5R8KFB8_9BACT</name>
<feature type="compositionally biased region" description="Low complexity" evidence="1">
    <location>
        <begin position="659"/>
        <end position="675"/>
    </location>
</feature>
<feature type="compositionally biased region" description="Polar residues" evidence="1">
    <location>
        <begin position="703"/>
        <end position="712"/>
    </location>
</feature>
<keyword evidence="2" id="KW-0812">Transmembrane</keyword>
<feature type="region of interest" description="Disordered" evidence="1">
    <location>
        <begin position="658"/>
        <end position="677"/>
    </location>
</feature>